<evidence type="ECO:0000313" key="5">
    <source>
        <dbReference type="EMBL" id="TRY71663.1"/>
    </source>
</evidence>
<protein>
    <recommendedName>
        <fullName evidence="7">Ig-like domain-containing protein</fullName>
    </recommendedName>
</protein>
<evidence type="ECO:0000256" key="1">
    <source>
        <dbReference type="SAM" id="MobiDB-lite"/>
    </source>
</evidence>
<dbReference type="PROSITE" id="PS50853">
    <property type="entry name" value="FN3"/>
    <property type="match status" value="1"/>
</dbReference>
<keyword evidence="6" id="KW-1185">Reference proteome</keyword>
<dbReference type="InterPro" id="IPR013783">
    <property type="entry name" value="Ig-like_fold"/>
</dbReference>
<dbReference type="CDD" id="cd00063">
    <property type="entry name" value="FN3"/>
    <property type="match status" value="1"/>
</dbReference>
<evidence type="ECO:0000259" key="4">
    <source>
        <dbReference type="PROSITE" id="PS50853"/>
    </source>
</evidence>
<dbReference type="SMART" id="SM00409">
    <property type="entry name" value="IG"/>
    <property type="match status" value="3"/>
</dbReference>
<dbReference type="Pfam" id="PF00047">
    <property type="entry name" value="ig"/>
    <property type="match status" value="1"/>
</dbReference>
<feature type="region of interest" description="Disordered" evidence="1">
    <location>
        <begin position="997"/>
        <end position="1123"/>
    </location>
</feature>
<dbReference type="InterPro" id="IPR003961">
    <property type="entry name" value="FN3_dom"/>
</dbReference>
<dbReference type="InterPro" id="IPR036179">
    <property type="entry name" value="Ig-like_dom_sf"/>
</dbReference>
<dbReference type="STRING" id="6832.A0A553P1V1"/>
<feature type="region of interest" description="Disordered" evidence="1">
    <location>
        <begin position="806"/>
        <end position="828"/>
    </location>
</feature>
<dbReference type="Proteomes" id="UP000318571">
    <property type="component" value="Chromosome 7"/>
</dbReference>
<dbReference type="PROSITE" id="PS50835">
    <property type="entry name" value="IG_LIKE"/>
    <property type="match status" value="3"/>
</dbReference>
<feature type="compositionally biased region" description="Polar residues" evidence="1">
    <location>
        <begin position="967"/>
        <end position="978"/>
    </location>
</feature>
<dbReference type="PANTHER" id="PTHR23278:SF19">
    <property type="entry name" value="OBSCURIN"/>
    <property type="match status" value="1"/>
</dbReference>
<feature type="compositionally biased region" description="Polar residues" evidence="1">
    <location>
        <begin position="1053"/>
        <end position="1069"/>
    </location>
</feature>
<dbReference type="InterPro" id="IPR007110">
    <property type="entry name" value="Ig-like_dom"/>
</dbReference>
<evidence type="ECO:0000313" key="6">
    <source>
        <dbReference type="Proteomes" id="UP000318571"/>
    </source>
</evidence>
<dbReference type="AlphaFoldDB" id="A0A553P1V1"/>
<feature type="region of interest" description="Disordered" evidence="1">
    <location>
        <begin position="726"/>
        <end position="750"/>
    </location>
</feature>
<accession>A0A553P1V1</accession>
<dbReference type="InterPro" id="IPR013151">
    <property type="entry name" value="Immunoglobulin_dom"/>
</dbReference>
<feature type="compositionally biased region" description="Low complexity" evidence="1">
    <location>
        <begin position="457"/>
        <end position="484"/>
    </location>
</feature>
<dbReference type="InterPro" id="IPR003599">
    <property type="entry name" value="Ig_sub"/>
</dbReference>
<name>A0A553P1V1_TIGCA</name>
<keyword evidence="2" id="KW-1133">Transmembrane helix</keyword>
<evidence type="ECO:0000259" key="3">
    <source>
        <dbReference type="PROSITE" id="PS50835"/>
    </source>
</evidence>
<gene>
    <name evidence="5" type="ORF">TCAL_04738</name>
</gene>
<feature type="domain" description="Fibronectin type-III" evidence="4">
    <location>
        <begin position="583"/>
        <end position="676"/>
    </location>
</feature>
<feature type="domain" description="Ig-like" evidence="3">
    <location>
        <begin position="142"/>
        <end position="239"/>
    </location>
</feature>
<feature type="region of interest" description="Disordered" evidence="1">
    <location>
        <begin position="1160"/>
        <end position="1183"/>
    </location>
</feature>
<feature type="region of interest" description="Disordered" evidence="1">
    <location>
        <begin position="448"/>
        <end position="484"/>
    </location>
</feature>
<keyword evidence="2" id="KW-0812">Transmembrane</keyword>
<dbReference type="SUPFAM" id="SSF49265">
    <property type="entry name" value="Fibronectin type III"/>
    <property type="match status" value="1"/>
</dbReference>
<sequence length="1183" mass="129458">MGSFWPYRHRHLTVITKEVTSVIGGKAQIPCDLTAPFPSDSPHLILFYKDVFGTPIYSFDMRQGENGRHWRDNGTLGNRAYFKFYETGMFSETGAPMIHSFLGIEPLQVQDRGIFRCRVDFREAPTRNTRIKLNLIVPPSHPVILNESGQRLVLATEHVREDSTAVLICETIGGDPLPRLSWWREKTIVDDVVEEVDAKIFKVRNTLRLPNLKRSDHGTTYTCKAFNTNLTAPVETSIKINMVFPPVRAKIVHEWDSFVAGQAYNVSCQVLGSRPPAMTSIFVGSSQLREVNYKMNPMGNVTTTTVIFIPSREDQGKFLSCRAENMHLPNNAVEDQWRVQVHYPPNVSLLVSSAFLAIPSLKNFPDSKDNTVQRGPEATLEIAKDGNLVQIQEGETIRLKCLVEANPRATTIQWFHDGRWFQGPWKSHFGSSSRWRFSSHDDEETIPSCFRNGNRASPFGSSESSSLSSSPRGSSPLSSSLSSQGVGVPEAMVISASLQERIELSCLMDANPRTDIEFRWTLNTSSDRVDIPRAQFSEHGLQSLLTYTAQTQMDFGTIMCLAKNEVGETVDNPCVYHIVPAGKPEKLKNCTTLNQTYESLTIVCQAGFSVGLEQSFILEVYEARSKTMTLNITTNKPAFHIRGLSAGTEYFVEIYAANSKGRSDKTLFETFTLQAAEKQLAATTTELVSNNPMRLLPIIGVLISIVLLLVLLAVIIALVMKNRTSNNNSTTSASNRLRRASSLSTDGASSMCTTSGTILATKTAGSTTHISFNQSLEDEVLIGDISRTPRVDSPDVIPQNAVFCRDSPSDNGGGGSHHGGCSNGPREHLHPESVNFHCYHNGRSEEQQHLLQQQFTQRPTRVEYQPQYVELAFHQNKDSTNSNSGSIVGVSKGRRHPPTDLIHSPHGVNPNQTLYATIDHRNRRVGDDGSHLMHSPNCPVKGGKPFSHVSSTMPRSVGVPRVDVVPSPTSSSLRQGSVTPGGGTLKRVAFRDDVMISSPSSSSGASTQATSSSVIPISSSSSSRSSSAALPRESSFSGQNSRPLAGRVHQMVSGHQTGSPGYSSLSNCDETPYPESSGFSEAIPRSASNHSTNSSVTGGIPAVLPGPPPGYESDQSRASGSDPHQKLLTWYDQTGGKSNAGHHAPRLTCVTFDPSITEKHIQVQSQSDDKSSKRAVNDVESTL</sequence>
<dbReference type="SUPFAM" id="SSF48726">
    <property type="entry name" value="Immunoglobulin"/>
    <property type="match status" value="4"/>
</dbReference>
<proteinExistence type="predicted"/>
<dbReference type="EMBL" id="VCGU01000008">
    <property type="protein sequence ID" value="TRY71663.1"/>
    <property type="molecule type" value="Genomic_DNA"/>
</dbReference>
<feature type="compositionally biased region" description="Low complexity" evidence="1">
    <location>
        <begin position="726"/>
        <end position="745"/>
    </location>
</feature>
<feature type="domain" description="Ig-like" evidence="3">
    <location>
        <begin position="489"/>
        <end position="571"/>
    </location>
</feature>
<feature type="region of interest" description="Disordered" evidence="1">
    <location>
        <begin position="952"/>
        <end position="985"/>
    </location>
</feature>
<feature type="compositionally biased region" description="Gly residues" evidence="1">
    <location>
        <begin position="811"/>
        <end position="822"/>
    </location>
</feature>
<dbReference type="Gene3D" id="2.60.40.10">
    <property type="entry name" value="Immunoglobulins"/>
    <property type="match status" value="6"/>
</dbReference>
<feature type="domain" description="Ig-like" evidence="3">
    <location>
        <begin position="376"/>
        <end position="418"/>
    </location>
</feature>
<reference evidence="5 6" key="1">
    <citation type="journal article" date="2018" name="Nat. Ecol. Evol.">
        <title>Genomic signatures of mitonuclear coevolution across populations of Tigriopus californicus.</title>
        <authorList>
            <person name="Barreto F.S."/>
            <person name="Watson E.T."/>
            <person name="Lima T.G."/>
            <person name="Willett C.S."/>
            <person name="Edmands S."/>
            <person name="Li W."/>
            <person name="Burton R.S."/>
        </authorList>
    </citation>
    <scope>NUCLEOTIDE SEQUENCE [LARGE SCALE GENOMIC DNA]</scope>
    <source>
        <strain evidence="5 6">San Diego</strain>
    </source>
</reference>
<feature type="compositionally biased region" description="Basic and acidic residues" evidence="1">
    <location>
        <begin position="1160"/>
        <end position="1177"/>
    </location>
</feature>
<evidence type="ECO:0000256" key="2">
    <source>
        <dbReference type="SAM" id="Phobius"/>
    </source>
</evidence>
<comment type="caution">
    <text evidence="5">The sequence shown here is derived from an EMBL/GenBank/DDBJ whole genome shotgun (WGS) entry which is preliminary data.</text>
</comment>
<evidence type="ECO:0008006" key="7">
    <source>
        <dbReference type="Google" id="ProtNLM"/>
    </source>
</evidence>
<dbReference type="PANTHER" id="PTHR23278">
    <property type="entry name" value="SIDESTEP PROTEIN"/>
    <property type="match status" value="1"/>
</dbReference>
<feature type="compositionally biased region" description="Polar residues" evidence="1">
    <location>
        <begin position="1086"/>
        <end position="1097"/>
    </location>
</feature>
<dbReference type="InterPro" id="IPR036116">
    <property type="entry name" value="FN3_sf"/>
</dbReference>
<feature type="compositionally biased region" description="Low complexity" evidence="1">
    <location>
        <begin position="997"/>
        <end position="1037"/>
    </location>
</feature>
<feature type="transmembrane region" description="Helical" evidence="2">
    <location>
        <begin position="695"/>
        <end position="719"/>
    </location>
</feature>
<organism evidence="5 6">
    <name type="scientific">Tigriopus californicus</name>
    <name type="common">Marine copepod</name>
    <dbReference type="NCBI Taxonomy" id="6832"/>
    <lineage>
        <taxon>Eukaryota</taxon>
        <taxon>Metazoa</taxon>
        <taxon>Ecdysozoa</taxon>
        <taxon>Arthropoda</taxon>
        <taxon>Crustacea</taxon>
        <taxon>Multicrustacea</taxon>
        <taxon>Hexanauplia</taxon>
        <taxon>Copepoda</taxon>
        <taxon>Harpacticoida</taxon>
        <taxon>Harpacticidae</taxon>
        <taxon>Tigriopus</taxon>
    </lineage>
</organism>
<keyword evidence="2" id="KW-0472">Membrane</keyword>